<reference evidence="1 2" key="1">
    <citation type="submission" date="2019-03" db="EMBL/GenBank/DDBJ databases">
        <title>Paracraurococcus aquatilis NE82 genome sequence.</title>
        <authorList>
            <person name="Zhao Y."/>
            <person name="Du Z."/>
        </authorList>
    </citation>
    <scope>NUCLEOTIDE SEQUENCE [LARGE SCALE GENOMIC DNA]</scope>
    <source>
        <strain evidence="1 2">NE82</strain>
    </source>
</reference>
<name>A0A4R4D3Z6_9PROT</name>
<evidence type="ECO:0000313" key="2">
    <source>
        <dbReference type="Proteomes" id="UP000295023"/>
    </source>
</evidence>
<dbReference type="OrthoDB" id="9882720at2"/>
<comment type="caution">
    <text evidence="1">The sequence shown here is derived from an EMBL/GenBank/DDBJ whole genome shotgun (WGS) entry which is preliminary data.</text>
</comment>
<dbReference type="RefSeq" id="WP_132295754.1">
    <property type="nucleotide sequence ID" value="NZ_SKBM01000034.1"/>
</dbReference>
<keyword evidence="2" id="KW-1185">Reference proteome</keyword>
<accession>A0A4R4D3Z6</accession>
<dbReference type="Proteomes" id="UP000295023">
    <property type="component" value="Unassembled WGS sequence"/>
</dbReference>
<organism evidence="1 2">
    <name type="scientific">Roseicella aquatilis</name>
    <dbReference type="NCBI Taxonomy" id="2527868"/>
    <lineage>
        <taxon>Bacteria</taxon>
        <taxon>Pseudomonadati</taxon>
        <taxon>Pseudomonadota</taxon>
        <taxon>Alphaproteobacteria</taxon>
        <taxon>Acetobacterales</taxon>
        <taxon>Roseomonadaceae</taxon>
        <taxon>Roseicella</taxon>
    </lineage>
</organism>
<dbReference type="AlphaFoldDB" id="A0A4R4D3Z6"/>
<protein>
    <submittedName>
        <fullName evidence="1">Uncharacterized protein</fullName>
    </submittedName>
</protein>
<proteinExistence type="predicted"/>
<evidence type="ECO:0000313" key="1">
    <source>
        <dbReference type="EMBL" id="TCZ54231.1"/>
    </source>
</evidence>
<gene>
    <name evidence="1" type="ORF">EXY23_23645</name>
</gene>
<dbReference type="EMBL" id="SKBM01000034">
    <property type="protein sequence ID" value="TCZ54231.1"/>
    <property type="molecule type" value="Genomic_DNA"/>
</dbReference>
<sequence length="391" mass="43142">MGIVRELRDLLATEQGRDLLRSAGIFTVRDEFLSALRPPQQRSGLLGAQDCPVYLHQQPSPDFRISVLRKFEALSALQRARPEALGAVYLAIDTDRAASSKAATRIAWLDAAGRRHALKVTPPGTDLVEFRHVSTDPRQLARVAATLEAYVRQMRAGRDAGLARLRALRPHLAPDEPISYAQYAAELGDTLLHRHLGFRPHRILVSALTGTAAMRDAVSVLLANLDGFVRSFNRRIAQLRSMEVATAVDPLPDDYLPFFYSCPVDGQRVRLRRQRIGGEDCAVAETRAGRRYAFPLRRDEFPAAALFASARWSPDVLLPVLLNRQFSGLIAGRSSALYLLVQGAAMQEVLGMPLVPVLVPERLGEAEQGPPGLLQRWLVEPDRTGECPTLG</sequence>